<proteinExistence type="predicted"/>
<accession>A0AAN8NYB2</accession>
<reference evidence="1 2" key="1">
    <citation type="submission" date="2023-10" db="EMBL/GenBank/DDBJ databases">
        <title>Genomes of two closely related lineages of the louse Polyplax serrata with different host specificities.</title>
        <authorList>
            <person name="Martinu J."/>
            <person name="Tarabai H."/>
            <person name="Stefka J."/>
            <person name="Hypsa V."/>
        </authorList>
    </citation>
    <scope>NUCLEOTIDE SEQUENCE [LARGE SCALE GENOMIC DNA]</scope>
    <source>
        <strain evidence="1">HR10_N</strain>
    </source>
</reference>
<protein>
    <submittedName>
        <fullName evidence="1">Uncharacterized protein</fullName>
    </submittedName>
</protein>
<dbReference type="EMBL" id="JAWJWE010000006">
    <property type="protein sequence ID" value="KAK6632946.1"/>
    <property type="molecule type" value="Genomic_DNA"/>
</dbReference>
<evidence type="ECO:0000313" key="2">
    <source>
        <dbReference type="Proteomes" id="UP001372834"/>
    </source>
</evidence>
<organism evidence="1 2">
    <name type="scientific">Polyplax serrata</name>
    <name type="common">Common mouse louse</name>
    <dbReference type="NCBI Taxonomy" id="468196"/>
    <lineage>
        <taxon>Eukaryota</taxon>
        <taxon>Metazoa</taxon>
        <taxon>Ecdysozoa</taxon>
        <taxon>Arthropoda</taxon>
        <taxon>Hexapoda</taxon>
        <taxon>Insecta</taxon>
        <taxon>Pterygota</taxon>
        <taxon>Neoptera</taxon>
        <taxon>Paraneoptera</taxon>
        <taxon>Psocodea</taxon>
        <taxon>Troctomorpha</taxon>
        <taxon>Phthiraptera</taxon>
        <taxon>Anoplura</taxon>
        <taxon>Polyplacidae</taxon>
        <taxon>Polyplax</taxon>
    </lineage>
</organism>
<name>A0AAN8NYB2_POLSC</name>
<dbReference type="Proteomes" id="UP001372834">
    <property type="component" value="Unassembled WGS sequence"/>
</dbReference>
<dbReference type="AlphaFoldDB" id="A0AAN8NYB2"/>
<evidence type="ECO:0000313" key="1">
    <source>
        <dbReference type="EMBL" id="KAK6632946.1"/>
    </source>
</evidence>
<gene>
    <name evidence="1" type="ORF">RUM43_012689</name>
</gene>
<sequence>MVFLGGWVSNGMTKNIKIRYSVAQFGQTVSTVLLTPEQSNKSGRLKKAFPLTFGPLREAVTEG</sequence>
<comment type="caution">
    <text evidence="1">The sequence shown here is derived from an EMBL/GenBank/DDBJ whole genome shotgun (WGS) entry which is preliminary data.</text>
</comment>